<dbReference type="SMART" id="SM00065">
    <property type="entry name" value="GAF"/>
    <property type="match status" value="1"/>
</dbReference>
<sequence length="192" mass="20996">MTVPLNPADNPLVQFRQALAALHSTEAALALFLETAIDLTQSDAGSIFQLRWSLRGPELICTLSCNFSQPEIQLQGSPLPILRNSLAGYVATTGEVLNIPDVYQLPLGLPYHFQPRIDSATGYRTQSILVLPLKTPRQDVIGIVELINRKCDRKAKLTTGDYGAAVIPFSPADQQVVVQLLKTLESEFLGKV</sequence>
<proteinExistence type="predicted"/>
<dbReference type="AlphaFoldDB" id="A0AAN1QNG8"/>
<evidence type="ECO:0000313" key="3">
    <source>
        <dbReference type="Proteomes" id="UP000267249"/>
    </source>
</evidence>
<gene>
    <name evidence="2" type="ORF">DOP62_07330</name>
</gene>
<dbReference type="Pfam" id="PF01590">
    <property type="entry name" value="GAF"/>
    <property type="match status" value="1"/>
</dbReference>
<dbReference type="InterPro" id="IPR029016">
    <property type="entry name" value="GAF-like_dom_sf"/>
</dbReference>
<dbReference type="InterPro" id="IPR003018">
    <property type="entry name" value="GAF"/>
</dbReference>
<evidence type="ECO:0000259" key="1">
    <source>
        <dbReference type="SMART" id="SM00065"/>
    </source>
</evidence>
<accession>A0AAN1QNG8</accession>
<protein>
    <submittedName>
        <fullName evidence="2">GAF domain-containing protein</fullName>
    </submittedName>
</protein>
<name>A0AAN1QNG8_SYNEL</name>
<evidence type="ECO:0000313" key="2">
    <source>
        <dbReference type="EMBL" id="AZB72552.1"/>
    </source>
</evidence>
<feature type="domain" description="GAF" evidence="1">
    <location>
        <begin position="24"/>
        <end position="188"/>
    </location>
</feature>
<reference evidence="2 3" key="1">
    <citation type="journal article" date="2018" name="Sci. Rep.">
        <title>Genome Features and Biochemical Characteristics of a Robust, Fast Growing and Naturally Transformable Cyanobacterium Synechococcus elongatus PCC 11801 Isolated from India.</title>
        <authorList>
            <person name="Jaiswal D."/>
            <person name="Sengupta A."/>
            <person name="Sohoni S."/>
            <person name="Sengupta S."/>
            <person name="Phadnavis A.G."/>
            <person name="Pakrasi H.B."/>
            <person name="Wangikar P.P."/>
        </authorList>
    </citation>
    <scope>NUCLEOTIDE SEQUENCE [LARGE SCALE GENOMIC DNA]</scope>
    <source>
        <strain evidence="2 3">PCC 11801</strain>
    </source>
</reference>
<dbReference type="Gene3D" id="3.30.450.40">
    <property type="match status" value="1"/>
</dbReference>
<organism evidence="2 3">
    <name type="scientific">Synechococcus elongatus PCC 11801</name>
    <dbReference type="NCBI Taxonomy" id="2219813"/>
    <lineage>
        <taxon>Bacteria</taxon>
        <taxon>Bacillati</taxon>
        <taxon>Cyanobacteriota</taxon>
        <taxon>Cyanophyceae</taxon>
        <taxon>Synechococcales</taxon>
        <taxon>Synechococcaceae</taxon>
        <taxon>Synechococcus</taxon>
    </lineage>
</organism>
<dbReference type="SUPFAM" id="SSF55781">
    <property type="entry name" value="GAF domain-like"/>
    <property type="match status" value="1"/>
</dbReference>
<dbReference type="EMBL" id="CP030139">
    <property type="protein sequence ID" value="AZB72552.1"/>
    <property type="molecule type" value="Genomic_DNA"/>
</dbReference>
<dbReference type="RefSeq" id="WP_208672639.1">
    <property type="nucleotide sequence ID" value="NZ_CP030139.2"/>
</dbReference>
<dbReference type="Proteomes" id="UP000267249">
    <property type="component" value="Chromosome"/>
</dbReference>